<dbReference type="GeneID" id="66930179"/>
<evidence type="ECO:0000256" key="4">
    <source>
        <dbReference type="RuleBase" id="RU003694"/>
    </source>
</evidence>
<evidence type="ECO:0000313" key="7">
    <source>
        <dbReference type="Proteomes" id="UP000710440"/>
    </source>
</evidence>
<evidence type="ECO:0000256" key="2">
    <source>
        <dbReference type="ARBA" id="ARBA00022553"/>
    </source>
</evidence>
<protein>
    <submittedName>
        <fullName evidence="6">PKS/NRPS-like protein biosynthetic cluster</fullName>
    </submittedName>
</protein>
<evidence type="ECO:0000259" key="5">
    <source>
        <dbReference type="PROSITE" id="PS52004"/>
    </source>
</evidence>
<keyword evidence="7" id="KW-1185">Reference proteome</keyword>
<dbReference type="SUPFAM" id="SSF53901">
    <property type="entry name" value="Thiolase-like"/>
    <property type="match status" value="1"/>
</dbReference>
<dbReference type="InterPro" id="IPR020841">
    <property type="entry name" value="PKS_Beta-ketoAc_synthase_dom"/>
</dbReference>
<evidence type="ECO:0000256" key="3">
    <source>
        <dbReference type="ARBA" id="ARBA00022679"/>
    </source>
</evidence>
<dbReference type="Gene3D" id="3.40.47.10">
    <property type="match status" value="1"/>
</dbReference>
<dbReference type="SMART" id="SM00825">
    <property type="entry name" value="PKS_KS"/>
    <property type="match status" value="1"/>
</dbReference>
<organism evidence="6 7">
    <name type="scientific">Aspergillus viridinutans</name>
    <dbReference type="NCBI Taxonomy" id="75553"/>
    <lineage>
        <taxon>Eukaryota</taxon>
        <taxon>Fungi</taxon>
        <taxon>Dikarya</taxon>
        <taxon>Ascomycota</taxon>
        <taxon>Pezizomycotina</taxon>
        <taxon>Eurotiomycetes</taxon>
        <taxon>Eurotiomycetidae</taxon>
        <taxon>Eurotiales</taxon>
        <taxon>Aspergillaceae</taxon>
        <taxon>Aspergillus</taxon>
        <taxon>Aspergillus subgen. Fumigati</taxon>
    </lineage>
</organism>
<accession>A0A9P3C2T1</accession>
<dbReference type="OrthoDB" id="329835at2759"/>
<comment type="similarity">
    <text evidence="4">Belongs to the thiolase-like superfamily. Beta-ketoacyl-ACP synthases family.</text>
</comment>
<dbReference type="InterPro" id="IPR050091">
    <property type="entry name" value="PKS_NRPS_Biosynth_Enz"/>
</dbReference>
<dbReference type="InterPro" id="IPR014030">
    <property type="entry name" value="Ketoacyl_synth_N"/>
</dbReference>
<dbReference type="Proteomes" id="UP000710440">
    <property type="component" value="Unassembled WGS sequence"/>
</dbReference>
<comment type="caution">
    <text evidence="6">The sequence shown here is derived from an EMBL/GenBank/DDBJ whole genome shotgun (WGS) entry which is preliminary data.</text>
</comment>
<dbReference type="PANTHER" id="PTHR43775:SF18">
    <property type="entry name" value="ENZYME, PUTATIVE (JCVI)-RELATED"/>
    <property type="match status" value="1"/>
</dbReference>
<keyword evidence="1" id="KW-0596">Phosphopantetheine</keyword>
<evidence type="ECO:0000313" key="6">
    <source>
        <dbReference type="EMBL" id="GIK06547.1"/>
    </source>
</evidence>
<evidence type="ECO:0000256" key="1">
    <source>
        <dbReference type="ARBA" id="ARBA00022450"/>
    </source>
</evidence>
<dbReference type="PROSITE" id="PS52004">
    <property type="entry name" value="KS3_2"/>
    <property type="match status" value="1"/>
</dbReference>
<keyword evidence="2" id="KW-0597">Phosphoprotein</keyword>
<dbReference type="GO" id="GO:0004312">
    <property type="term" value="F:fatty acid synthase activity"/>
    <property type="evidence" value="ECO:0007669"/>
    <property type="project" value="TreeGrafter"/>
</dbReference>
<dbReference type="PANTHER" id="PTHR43775">
    <property type="entry name" value="FATTY ACID SYNTHASE"/>
    <property type="match status" value="1"/>
</dbReference>
<feature type="domain" description="Ketosynthase family 3 (KS3)" evidence="5">
    <location>
        <begin position="14"/>
        <end position="323"/>
    </location>
</feature>
<dbReference type="GO" id="GO:0006633">
    <property type="term" value="P:fatty acid biosynthetic process"/>
    <property type="evidence" value="ECO:0007669"/>
    <property type="project" value="InterPro"/>
</dbReference>
<keyword evidence="3 4" id="KW-0808">Transferase</keyword>
<name>A0A9P3C2T1_ASPVI</name>
<proteinExistence type="inferred from homology"/>
<dbReference type="Pfam" id="PF00109">
    <property type="entry name" value="ketoacyl-synt"/>
    <property type="match status" value="1"/>
</dbReference>
<dbReference type="PROSITE" id="PS00606">
    <property type="entry name" value="KS3_1"/>
    <property type="match status" value="1"/>
</dbReference>
<dbReference type="GO" id="GO:0044550">
    <property type="term" value="P:secondary metabolite biosynthetic process"/>
    <property type="evidence" value="ECO:0007669"/>
    <property type="project" value="TreeGrafter"/>
</dbReference>
<dbReference type="AlphaFoldDB" id="A0A9P3C2T1"/>
<sequence>MTITNGNKRILDAPEPIAIVSAACRLPGHVDSPHKLWELLQSGGTAVSNQVPKSRFSSEGHFDGSGRPGTMKALSGMFIEDIDPAAFDASFFNLTRADAIAMDPQQRQLLEVVYECFENGGVPIEKVSGKQIGCYVGSLNGDYHDMQMRDPEQRMSGHTVGTGGRAMLSNRISHFFNLRGSSFTIDTACSSGLVGVDVACKNLRAGTLTGAVVAGVNLWLSPEHTEETGTMRAAYSATGKCHTFDAKADGYCRAEAVNAVYLKRLSDALRDGDPIRALIRGTASNSDGWTPGINSPSSEAQAAMIREAYKNAGIDSSEYAETG</sequence>
<dbReference type="GO" id="GO:0004315">
    <property type="term" value="F:3-oxoacyl-[acyl-carrier-protein] synthase activity"/>
    <property type="evidence" value="ECO:0007669"/>
    <property type="project" value="InterPro"/>
</dbReference>
<gene>
    <name evidence="6" type="ORF">Aspvir_002197</name>
</gene>
<dbReference type="InterPro" id="IPR016039">
    <property type="entry name" value="Thiolase-like"/>
</dbReference>
<dbReference type="InterPro" id="IPR014031">
    <property type="entry name" value="Ketoacyl_synth_C"/>
</dbReference>
<dbReference type="Pfam" id="PF02801">
    <property type="entry name" value="Ketoacyl-synt_C"/>
    <property type="match status" value="1"/>
</dbReference>
<dbReference type="RefSeq" id="XP_043129733.1">
    <property type="nucleotide sequence ID" value="XM_043273798.1"/>
</dbReference>
<dbReference type="EMBL" id="BOPL01000011">
    <property type="protein sequence ID" value="GIK06547.1"/>
    <property type="molecule type" value="Genomic_DNA"/>
</dbReference>
<dbReference type="CDD" id="cd00833">
    <property type="entry name" value="PKS"/>
    <property type="match status" value="1"/>
</dbReference>
<reference evidence="6 7" key="1">
    <citation type="submission" date="2021-02" db="EMBL/GenBank/DDBJ databases">
        <title>Pan-genome distribution and transcriptional activeness of fungal secondary metabolism genes in Aspergillus section Fumigati.</title>
        <authorList>
            <person name="Takahashi H."/>
            <person name="Umemura M."/>
            <person name="Ninomiya A."/>
            <person name="Kusuya Y."/>
            <person name="Urayama S."/>
            <person name="Shimizu M."/>
            <person name="Watanabe A."/>
            <person name="Kamei K."/>
            <person name="Yaguchi T."/>
            <person name="Hagiwara D."/>
        </authorList>
    </citation>
    <scope>NUCLEOTIDE SEQUENCE [LARGE SCALE GENOMIC DNA]</scope>
    <source>
        <strain evidence="6 7">IFM 47045</strain>
    </source>
</reference>
<dbReference type="InterPro" id="IPR018201">
    <property type="entry name" value="Ketoacyl_synth_AS"/>
</dbReference>